<evidence type="ECO:0000256" key="2">
    <source>
        <dbReference type="ARBA" id="ARBA00022525"/>
    </source>
</evidence>
<dbReference type="Gene3D" id="2.150.10.10">
    <property type="entry name" value="Serralysin-like metalloprotease, C-terminal"/>
    <property type="match status" value="3"/>
</dbReference>
<dbReference type="PRINTS" id="PR00313">
    <property type="entry name" value="CABNDNGRPT"/>
</dbReference>
<dbReference type="Proteomes" id="UP000583454">
    <property type="component" value="Unassembled WGS sequence"/>
</dbReference>
<accession>A0A840ZL75</accession>
<dbReference type="SUPFAM" id="SSF51120">
    <property type="entry name" value="beta-Roll"/>
    <property type="match status" value="2"/>
</dbReference>
<dbReference type="PANTHER" id="PTHR38340:SF1">
    <property type="entry name" value="S-LAYER PROTEIN"/>
    <property type="match status" value="1"/>
</dbReference>
<dbReference type="PANTHER" id="PTHR38340">
    <property type="entry name" value="S-LAYER PROTEIN"/>
    <property type="match status" value="1"/>
</dbReference>
<evidence type="ECO:0000313" key="4">
    <source>
        <dbReference type="Proteomes" id="UP000583454"/>
    </source>
</evidence>
<dbReference type="InterPro" id="IPR050557">
    <property type="entry name" value="RTX_toxin/Mannuronan_C5-epim"/>
</dbReference>
<dbReference type="InterPro" id="IPR001343">
    <property type="entry name" value="Hemolysn_Ca-bd"/>
</dbReference>
<comment type="caution">
    <text evidence="3">The sequence shown here is derived from an EMBL/GenBank/DDBJ whole genome shotgun (WGS) entry which is preliminary data.</text>
</comment>
<dbReference type="GO" id="GO:0005509">
    <property type="term" value="F:calcium ion binding"/>
    <property type="evidence" value="ECO:0007669"/>
    <property type="project" value="InterPro"/>
</dbReference>
<evidence type="ECO:0000313" key="3">
    <source>
        <dbReference type="EMBL" id="MBB5757835.1"/>
    </source>
</evidence>
<dbReference type="InterPro" id="IPR018511">
    <property type="entry name" value="Hemolysin-typ_Ca-bd_CS"/>
</dbReference>
<dbReference type="PROSITE" id="PS00330">
    <property type="entry name" value="HEMOLYSIN_CALCIUM"/>
    <property type="match status" value="4"/>
</dbReference>
<dbReference type="AlphaFoldDB" id="A0A840ZL75"/>
<proteinExistence type="predicted"/>
<dbReference type="InterPro" id="IPR011049">
    <property type="entry name" value="Serralysin-like_metalloprot_C"/>
</dbReference>
<dbReference type="GO" id="GO:0005576">
    <property type="term" value="C:extracellular region"/>
    <property type="evidence" value="ECO:0007669"/>
    <property type="project" value="UniProtKB-SubCell"/>
</dbReference>
<evidence type="ECO:0000256" key="1">
    <source>
        <dbReference type="ARBA" id="ARBA00004613"/>
    </source>
</evidence>
<reference evidence="3 4" key="1">
    <citation type="submission" date="2020-08" db="EMBL/GenBank/DDBJ databases">
        <title>Genomic Encyclopedia of Type Strains, Phase IV (KMG-IV): sequencing the most valuable type-strain genomes for metagenomic binning, comparative biology and taxonomic classification.</title>
        <authorList>
            <person name="Goeker M."/>
        </authorList>
    </citation>
    <scope>NUCLEOTIDE SEQUENCE [LARGE SCALE GENOMIC DNA]</scope>
    <source>
        <strain evidence="3 4">DSM 2163</strain>
    </source>
</reference>
<comment type="subcellular location">
    <subcellularLocation>
        <location evidence="1">Secreted</location>
    </subcellularLocation>
</comment>
<dbReference type="RefSeq" id="WP_183569732.1">
    <property type="nucleotide sequence ID" value="NZ_JACHOP010000009.1"/>
</dbReference>
<protein>
    <submittedName>
        <fullName evidence="3">Ca2+-binding RTX toxin-like protein</fullName>
    </submittedName>
</protein>
<organism evidence="3 4">
    <name type="scientific">Methylorubrum rhodinum</name>
    <dbReference type="NCBI Taxonomy" id="29428"/>
    <lineage>
        <taxon>Bacteria</taxon>
        <taxon>Pseudomonadati</taxon>
        <taxon>Pseudomonadota</taxon>
        <taxon>Alphaproteobacteria</taxon>
        <taxon>Hyphomicrobiales</taxon>
        <taxon>Methylobacteriaceae</taxon>
        <taxon>Methylorubrum</taxon>
    </lineage>
</organism>
<name>A0A840ZL75_9HYPH</name>
<keyword evidence="4" id="KW-1185">Reference proteome</keyword>
<dbReference type="EMBL" id="JACHOP010000009">
    <property type="protein sequence ID" value="MBB5757835.1"/>
    <property type="molecule type" value="Genomic_DNA"/>
</dbReference>
<gene>
    <name evidence="3" type="ORF">HNR00_002551</name>
</gene>
<dbReference type="Pfam" id="PF00353">
    <property type="entry name" value="HemolysinCabind"/>
    <property type="match status" value="5"/>
</dbReference>
<sequence length="325" mass="34245">MATIRGDQNWFFKDDELTGTSRQDFIYGLDGNDLILGGGGNDRLFGGNGDDRLHGGDGADILDGGNHNDVLYGGANNDTLLGGWGNDRMYGGDNNDTFRDLNGNDRMDGGAGTDTVDYSGFYGQVVANLARGTATQEEGIYRVGSGMEFHSIGTDTLVSIENISGGRFNDRITGSSANNRIEGGEGNDTLSGASGHDVIVGGLGRDILSGGTGSDTFVFNTRPTDTINLDQITDFRPVDDVIHLDDAIFTALERGALDADAFRIVDTQRPSGLDADDRIVVSSWNGIVFYDADGSGAREAVAVADLDIGQPGVLSSLSASDFFVV</sequence>
<keyword evidence="2" id="KW-0964">Secreted</keyword>